<organism evidence="6 7">
    <name type="scientific">Patiria miniata</name>
    <name type="common">Bat star</name>
    <name type="synonym">Asterina miniata</name>
    <dbReference type="NCBI Taxonomy" id="46514"/>
    <lineage>
        <taxon>Eukaryota</taxon>
        <taxon>Metazoa</taxon>
        <taxon>Echinodermata</taxon>
        <taxon>Eleutherozoa</taxon>
        <taxon>Asterozoa</taxon>
        <taxon>Asteroidea</taxon>
        <taxon>Valvatacea</taxon>
        <taxon>Valvatida</taxon>
        <taxon>Asterinidae</taxon>
        <taxon>Patiria</taxon>
    </lineage>
</organism>
<dbReference type="Pfam" id="PF00008">
    <property type="entry name" value="EGF"/>
    <property type="match status" value="2"/>
</dbReference>
<keyword evidence="4" id="KW-0732">Signal</keyword>
<dbReference type="RefSeq" id="XP_038056531.1">
    <property type="nucleotide sequence ID" value="XM_038200603.1"/>
</dbReference>
<evidence type="ECO:0000256" key="4">
    <source>
        <dbReference type="SAM" id="SignalP"/>
    </source>
</evidence>
<evidence type="ECO:0000313" key="7">
    <source>
        <dbReference type="Proteomes" id="UP000887568"/>
    </source>
</evidence>
<feature type="disulfide bond" evidence="2">
    <location>
        <begin position="252"/>
        <end position="261"/>
    </location>
</feature>
<keyword evidence="7" id="KW-1185">Reference proteome</keyword>
<dbReference type="PROSITE" id="PS01186">
    <property type="entry name" value="EGF_2"/>
    <property type="match status" value="2"/>
</dbReference>
<keyword evidence="3" id="KW-0812">Transmembrane</keyword>
<protein>
    <recommendedName>
        <fullName evidence="5">EGF-like domain-containing protein</fullName>
    </recommendedName>
</protein>
<comment type="caution">
    <text evidence="2">Lacks conserved residue(s) required for the propagation of feature annotation.</text>
</comment>
<keyword evidence="3" id="KW-1133">Transmembrane helix</keyword>
<dbReference type="Proteomes" id="UP000887568">
    <property type="component" value="Unplaced"/>
</dbReference>
<proteinExistence type="predicted"/>
<dbReference type="PANTHER" id="PTHR24035:SF109">
    <property type="entry name" value="PROTEIN DRAPER"/>
    <property type="match status" value="1"/>
</dbReference>
<feature type="domain" description="EGF-like" evidence="5">
    <location>
        <begin position="226"/>
        <end position="262"/>
    </location>
</feature>
<dbReference type="SMART" id="SM00179">
    <property type="entry name" value="EGF_CA"/>
    <property type="match status" value="2"/>
</dbReference>
<dbReference type="OrthoDB" id="283575at2759"/>
<reference evidence="6" key="1">
    <citation type="submission" date="2022-11" db="UniProtKB">
        <authorList>
            <consortium name="EnsemblMetazoa"/>
        </authorList>
    </citation>
    <scope>IDENTIFICATION</scope>
</reference>
<dbReference type="GeneID" id="119728386"/>
<dbReference type="FunFam" id="2.10.25.10:FF:000294">
    <property type="entry name" value="Delta-like protein"/>
    <property type="match status" value="1"/>
</dbReference>
<dbReference type="CDD" id="cd00054">
    <property type="entry name" value="EGF_CA"/>
    <property type="match status" value="1"/>
</dbReference>
<dbReference type="Gene3D" id="2.10.25.10">
    <property type="entry name" value="Laminin"/>
    <property type="match status" value="3"/>
</dbReference>
<dbReference type="InterPro" id="IPR052108">
    <property type="entry name" value="MEGF/SIB"/>
</dbReference>
<feature type="domain" description="EGF-like" evidence="5">
    <location>
        <begin position="184"/>
        <end position="222"/>
    </location>
</feature>
<feature type="disulfide bond" evidence="2">
    <location>
        <begin position="212"/>
        <end position="221"/>
    </location>
</feature>
<feature type="signal peptide" evidence="4">
    <location>
        <begin position="1"/>
        <end position="24"/>
    </location>
</feature>
<feature type="chain" id="PRO_5037908002" description="EGF-like domain-containing protein" evidence="4">
    <location>
        <begin position="25"/>
        <end position="558"/>
    </location>
</feature>
<keyword evidence="2" id="KW-0245">EGF-like domain</keyword>
<sequence length="558" mass="60781">MTGQLSTMYTHSFLLLTMIPAALSACPPIHIKMQPDEDDWCPGGCPSGSYCQDSSCLPCSPCPDPYTLAERGETEMYIIPGCINNGYCPNTCAANSFTPKANASLCDCEGVTPPPPVTTPVMCKDGCVHGHCDIPDECICESDWEGGLCDTLPCIPGCMSGYCNTSSGECVCSSGWGGDICDQDLRYCSSNQPCRNGGTCLDSEDGNYTCQCVLDFTGITCETATILHLCEEDCHNNGTCQEMERDVYQCQCSEGFTGTNCQVAESRGLQGMQGWKSGLIISVSVSVMILAVVLIVYLCRKNLYIKQRWKHVWPFNNDSDVQLIGYSKKSGKALRCDLSGNTVILRDLHEWPHCEVHTCPCLPDFPVLITEGMNELPVSNLQPGFTYTFEICRQDRDVEGNGSCVASCDVPVEGFANEDEACTGTMKLIEDSISLRRDLDRVLAGSQDLRQCISSFFQFKERQSEAFVKSGDEPCVKTLCEILGAMDRLDCGVDSLLSHLARSKPNGAQEFAQKLCRSHPGCAVCPHICHHMHGGLTAWATQHDNQVTCDSSSNSTSV</sequence>
<dbReference type="PROSITE" id="PS00022">
    <property type="entry name" value="EGF_1"/>
    <property type="match status" value="3"/>
</dbReference>
<dbReference type="OMA" id="KFHKADA"/>
<keyword evidence="1 2" id="KW-1015">Disulfide bond</keyword>
<feature type="transmembrane region" description="Helical" evidence="3">
    <location>
        <begin position="279"/>
        <end position="299"/>
    </location>
</feature>
<dbReference type="AlphaFoldDB" id="A0A913ZZN7"/>
<dbReference type="InterPro" id="IPR000742">
    <property type="entry name" value="EGF"/>
</dbReference>
<keyword evidence="3" id="KW-0472">Membrane</keyword>
<dbReference type="PROSITE" id="PS50026">
    <property type="entry name" value="EGF_3"/>
    <property type="match status" value="2"/>
</dbReference>
<dbReference type="PANTHER" id="PTHR24035">
    <property type="entry name" value="MULTIPLE EPIDERMAL GROWTH FACTOR-LIKE DOMAINS PROTEIN"/>
    <property type="match status" value="1"/>
</dbReference>
<evidence type="ECO:0000313" key="6">
    <source>
        <dbReference type="EnsemblMetazoa" id="XP_038056531.1"/>
    </source>
</evidence>
<dbReference type="GO" id="GO:0005509">
    <property type="term" value="F:calcium ion binding"/>
    <property type="evidence" value="ECO:0007669"/>
    <property type="project" value="InterPro"/>
</dbReference>
<name>A0A913ZZN7_PATMI</name>
<evidence type="ECO:0000256" key="3">
    <source>
        <dbReference type="SAM" id="Phobius"/>
    </source>
</evidence>
<dbReference type="SUPFAM" id="SSF57196">
    <property type="entry name" value="EGF/Laminin"/>
    <property type="match status" value="2"/>
</dbReference>
<evidence type="ECO:0000259" key="5">
    <source>
        <dbReference type="PROSITE" id="PS50026"/>
    </source>
</evidence>
<dbReference type="SMART" id="SM00181">
    <property type="entry name" value="EGF"/>
    <property type="match status" value="4"/>
</dbReference>
<evidence type="ECO:0000256" key="1">
    <source>
        <dbReference type="ARBA" id="ARBA00023157"/>
    </source>
</evidence>
<evidence type="ECO:0000256" key="2">
    <source>
        <dbReference type="PROSITE-ProRule" id="PRU00076"/>
    </source>
</evidence>
<accession>A0A913ZZN7</accession>
<dbReference type="InterPro" id="IPR001881">
    <property type="entry name" value="EGF-like_Ca-bd_dom"/>
</dbReference>
<feature type="disulfide bond" evidence="2">
    <location>
        <begin position="230"/>
        <end position="240"/>
    </location>
</feature>
<dbReference type="EnsemblMetazoa" id="XM_038200603.1">
    <property type="protein sequence ID" value="XP_038056531.1"/>
    <property type="gene ID" value="LOC119728386"/>
</dbReference>